<dbReference type="RefSeq" id="XP_017772341.1">
    <property type="nucleotide sequence ID" value="XM_017916852.1"/>
</dbReference>
<evidence type="ECO:0000313" key="10">
    <source>
        <dbReference type="RefSeq" id="XP_017772341.1"/>
    </source>
</evidence>
<protein>
    <submittedName>
        <fullName evidence="10">Chymotrypsin-2-like</fullName>
    </submittedName>
</protein>
<dbReference type="InterPro" id="IPR043504">
    <property type="entry name" value="Peptidase_S1_PA_chymotrypsin"/>
</dbReference>
<evidence type="ECO:0000256" key="1">
    <source>
        <dbReference type="ARBA" id="ARBA00007664"/>
    </source>
</evidence>
<evidence type="ECO:0000256" key="2">
    <source>
        <dbReference type="ARBA" id="ARBA00022670"/>
    </source>
</evidence>
<dbReference type="PROSITE" id="PS00135">
    <property type="entry name" value="TRYPSIN_SER"/>
    <property type="match status" value="1"/>
</dbReference>
<dbReference type="PROSITE" id="PS50240">
    <property type="entry name" value="TRYPSIN_DOM"/>
    <property type="match status" value="1"/>
</dbReference>
<keyword evidence="7" id="KW-0732">Signal</keyword>
<dbReference type="SMART" id="SM00020">
    <property type="entry name" value="Tryp_SPc"/>
    <property type="match status" value="1"/>
</dbReference>
<dbReference type="InterPro" id="IPR001314">
    <property type="entry name" value="Peptidase_S1A"/>
</dbReference>
<gene>
    <name evidence="10" type="primary">LOC108559539</name>
</gene>
<feature type="domain" description="Peptidase S1" evidence="8">
    <location>
        <begin position="52"/>
        <end position="283"/>
    </location>
</feature>
<dbReference type="InterPro" id="IPR033116">
    <property type="entry name" value="TRYPSIN_SER"/>
</dbReference>
<evidence type="ECO:0000259" key="8">
    <source>
        <dbReference type="PROSITE" id="PS50240"/>
    </source>
</evidence>
<evidence type="ECO:0000313" key="9">
    <source>
        <dbReference type="Proteomes" id="UP000695000"/>
    </source>
</evidence>
<dbReference type="PANTHER" id="PTHR24276:SF98">
    <property type="entry name" value="FI18310P1-RELATED"/>
    <property type="match status" value="1"/>
</dbReference>
<keyword evidence="3 6" id="KW-0378">Hydrolase</keyword>
<proteinExistence type="inferred from homology"/>
<dbReference type="CDD" id="cd00190">
    <property type="entry name" value="Tryp_SPc"/>
    <property type="match status" value="1"/>
</dbReference>
<dbReference type="PANTHER" id="PTHR24276">
    <property type="entry name" value="POLYSERASE-RELATED"/>
    <property type="match status" value="1"/>
</dbReference>
<dbReference type="PRINTS" id="PR00722">
    <property type="entry name" value="CHYMOTRYPSIN"/>
</dbReference>
<feature type="signal peptide" evidence="7">
    <location>
        <begin position="1"/>
        <end position="18"/>
    </location>
</feature>
<evidence type="ECO:0000256" key="6">
    <source>
        <dbReference type="RuleBase" id="RU363034"/>
    </source>
</evidence>
<dbReference type="InterPro" id="IPR050430">
    <property type="entry name" value="Peptidase_S1"/>
</dbReference>
<dbReference type="Pfam" id="PF00089">
    <property type="entry name" value="Trypsin"/>
    <property type="match status" value="1"/>
</dbReference>
<dbReference type="Proteomes" id="UP000695000">
    <property type="component" value="Unplaced"/>
</dbReference>
<reference evidence="10" key="1">
    <citation type="submission" date="2025-08" db="UniProtKB">
        <authorList>
            <consortium name="RefSeq"/>
        </authorList>
    </citation>
    <scope>IDENTIFICATION</scope>
    <source>
        <tissue evidence="10">Whole Larva</tissue>
    </source>
</reference>
<keyword evidence="9" id="KW-1185">Reference proteome</keyword>
<dbReference type="InterPro" id="IPR009003">
    <property type="entry name" value="Peptidase_S1_PA"/>
</dbReference>
<evidence type="ECO:0000256" key="7">
    <source>
        <dbReference type="SAM" id="SignalP"/>
    </source>
</evidence>
<dbReference type="SUPFAM" id="SSF50494">
    <property type="entry name" value="Trypsin-like serine proteases"/>
    <property type="match status" value="1"/>
</dbReference>
<evidence type="ECO:0000256" key="3">
    <source>
        <dbReference type="ARBA" id="ARBA00022801"/>
    </source>
</evidence>
<keyword evidence="5" id="KW-1015">Disulfide bond</keyword>
<dbReference type="Gene3D" id="2.40.10.10">
    <property type="entry name" value="Trypsin-like serine proteases"/>
    <property type="match status" value="1"/>
</dbReference>
<keyword evidence="4 6" id="KW-0720">Serine protease</keyword>
<evidence type="ECO:0000256" key="4">
    <source>
        <dbReference type="ARBA" id="ARBA00022825"/>
    </source>
</evidence>
<comment type="similarity">
    <text evidence="1">Belongs to the peptidase S1 family.</text>
</comment>
<feature type="chain" id="PRO_5047158280" evidence="7">
    <location>
        <begin position="19"/>
        <end position="286"/>
    </location>
</feature>
<dbReference type="InterPro" id="IPR018114">
    <property type="entry name" value="TRYPSIN_HIS"/>
</dbReference>
<dbReference type="PROSITE" id="PS00134">
    <property type="entry name" value="TRYPSIN_HIS"/>
    <property type="match status" value="1"/>
</dbReference>
<accession>A0ABM1MCP1</accession>
<dbReference type="InterPro" id="IPR001254">
    <property type="entry name" value="Trypsin_dom"/>
</dbReference>
<organism evidence="9 10">
    <name type="scientific">Nicrophorus vespilloides</name>
    <name type="common">Boreal carrion beetle</name>
    <dbReference type="NCBI Taxonomy" id="110193"/>
    <lineage>
        <taxon>Eukaryota</taxon>
        <taxon>Metazoa</taxon>
        <taxon>Ecdysozoa</taxon>
        <taxon>Arthropoda</taxon>
        <taxon>Hexapoda</taxon>
        <taxon>Insecta</taxon>
        <taxon>Pterygota</taxon>
        <taxon>Neoptera</taxon>
        <taxon>Endopterygota</taxon>
        <taxon>Coleoptera</taxon>
        <taxon>Polyphaga</taxon>
        <taxon>Staphyliniformia</taxon>
        <taxon>Silphidae</taxon>
        <taxon>Nicrophorinae</taxon>
        <taxon>Nicrophorus</taxon>
    </lineage>
</organism>
<evidence type="ECO:0000256" key="5">
    <source>
        <dbReference type="ARBA" id="ARBA00023157"/>
    </source>
</evidence>
<keyword evidence="2 6" id="KW-0645">Protease</keyword>
<name>A0ABM1MCP1_NICVS</name>
<dbReference type="GeneID" id="108559539"/>
<sequence>MFQIVIALIIQIPLALHAQTFQHIDLNNISNPYEIDYATSLVNFKGPFNTKIVNGILAPKYQFPYQAAIYIESYRGDTIFCGGSLISNDIVITAAHCIFAPPRRILVILGNTDLSKYNPTEIRVDADKFLVHHAFNPISLKNDICLLHLQQSINFNEAVSPISLPNYNDVRRNFLNNVGVVSGFGKTTENGDVVKNLMYLNVRIMDNQLCNEAFHDRDAGLTNICSSGFGRHGACQGDSGGPLAIDDKLIGIVSFGSKFCSNGLPTVYTRVPMFLEWISCNSNIRI</sequence>